<keyword evidence="3" id="KW-0547">Nucleotide-binding</keyword>
<organism evidence="6 7">
    <name type="scientific">Parasporobacterium paucivorans DSM 15970</name>
    <dbReference type="NCBI Taxonomy" id="1122934"/>
    <lineage>
        <taxon>Bacteria</taxon>
        <taxon>Bacillati</taxon>
        <taxon>Bacillota</taxon>
        <taxon>Clostridia</taxon>
        <taxon>Lachnospirales</taxon>
        <taxon>Lachnospiraceae</taxon>
        <taxon>Parasporobacterium</taxon>
    </lineage>
</organism>
<feature type="domain" description="ABC transporter" evidence="5">
    <location>
        <begin position="5"/>
        <end position="230"/>
    </location>
</feature>
<keyword evidence="4 6" id="KW-0067">ATP-binding</keyword>
<dbReference type="SUPFAM" id="SSF52540">
    <property type="entry name" value="P-loop containing nucleoside triphosphate hydrolases"/>
    <property type="match status" value="1"/>
</dbReference>
<sequence length="290" mass="32878">MNTVIETHKLTKFYGKSRGILDVDLSVYEGEIFGLIGPNGAGKSTLIRTLLSLIYKTEGEATVFGLDCHRDKTKILEQVGYLPGEVFYYENMKAIDLLRYSASFYKRDCTDKIQELAGLLELDLSRKIEDMSLGNKKKVGIVQGLLHSPKLIIMDEPTSGLDPLMQKTFFELIRKENRNGATVLFSSHILSEVQRICSRVGIIREGKMIDIQKISDLQKNTYKKVVFSVKENINDFVVEGARDIAIRDNIVSFIFKGDCNTLLRTISGYPVLDVEISEPTLDEVFLHYYE</sequence>
<dbReference type="AlphaFoldDB" id="A0A1M6HLB9"/>
<dbReference type="SMART" id="SM00382">
    <property type="entry name" value="AAA"/>
    <property type="match status" value="1"/>
</dbReference>
<dbReference type="PROSITE" id="PS00211">
    <property type="entry name" value="ABC_TRANSPORTER_1"/>
    <property type="match status" value="1"/>
</dbReference>
<dbReference type="Gene3D" id="3.40.50.300">
    <property type="entry name" value="P-loop containing nucleotide triphosphate hydrolases"/>
    <property type="match status" value="1"/>
</dbReference>
<keyword evidence="2" id="KW-0813">Transport</keyword>
<dbReference type="CDD" id="cd03230">
    <property type="entry name" value="ABC_DR_subfamily_A"/>
    <property type="match status" value="1"/>
</dbReference>
<dbReference type="InterPro" id="IPR027417">
    <property type="entry name" value="P-loop_NTPase"/>
</dbReference>
<keyword evidence="7" id="KW-1185">Reference proteome</keyword>
<protein>
    <submittedName>
        <fullName evidence="6">ABC-2 type transport system ATP-binding protein</fullName>
    </submittedName>
</protein>
<dbReference type="STRING" id="1122934.SAMN02745691_01565"/>
<dbReference type="InterPro" id="IPR003439">
    <property type="entry name" value="ABC_transporter-like_ATP-bd"/>
</dbReference>
<dbReference type="PANTHER" id="PTHR42711:SF5">
    <property type="entry name" value="ABC TRANSPORTER ATP-BINDING PROTEIN NATA"/>
    <property type="match status" value="1"/>
</dbReference>
<dbReference type="PROSITE" id="PS50893">
    <property type="entry name" value="ABC_TRANSPORTER_2"/>
    <property type="match status" value="1"/>
</dbReference>
<evidence type="ECO:0000256" key="4">
    <source>
        <dbReference type="ARBA" id="ARBA00022840"/>
    </source>
</evidence>
<dbReference type="Proteomes" id="UP000184342">
    <property type="component" value="Unassembled WGS sequence"/>
</dbReference>
<evidence type="ECO:0000256" key="2">
    <source>
        <dbReference type="ARBA" id="ARBA00022448"/>
    </source>
</evidence>
<evidence type="ECO:0000256" key="3">
    <source>
        <dbReference type="ARBA" id="ARBA00022741"/>
    </source>
</evidence>
<dbReference type="PANTHER" id="PTHR42711">
    <property type="entry name" value="ABC TRANSPORTER ATP-BINDING PROTEIN"/>
    <property type="match status" value="1"/>
</dbReference>
<evidence type="ECO:0000259" key="5">
    <source>
        <dbReference type="PROSITE" id="PS50893"/>
    </source>
</evidence>
<dbReference type="EMBL" id="FQYT01000015">
    <property type="protein sequence ID" value="SHJ22962.1"/>
    <property type="molecule type" value="Genomic_DNA"/>
</dbReference>
<name>A0A1M6HLB9_9FIRM</name>
<dbReference type="GO" id="GO:0005524">
    <property type="term" value="F:ATP binding"/>
    <property type="evidence" value="ECO:0007669"/>
    <property type="project" value="UniProtKB-KW"/>
</dbReference>
<proteinExistence type="inferred from homology"/>
<dbReference type="RefSeq" id="WP_073993825.1">
    <property type="nucleotide sequence ID" value="NZ_FQYT01000015.1"/>
</dbReference>
<comment type="similarity">
    <text evidence="1">Belongs to the ABC transporter superfamily.</text>
</comment>
<dbReference type="InterPro" id="IPR017871">
    <property type="entry name" value="ABC_transporter-like_CS"/>
</dbReference>
<dbReference type="Pfam" id="PF00005">
    <property type="entry name" value="ABC_tran"/>
    <property type="match status" value="1"/>
</dbReference>
<evidence type="ECO:0000313" key="6">
    <source>
        <dbReference type="EMBL" id="SHJ22962.1"/>
    </source>
</evidence>
<evidence type="ECO:0000256" key="1">
    <source>
        <dbReference type="ARBA" id="ARBA00005417"/>
    </source>
</evidence>
<reference evidence="6 7" key="1">
    <citation type="submission" date="2016-11" db="EMBL/GenBank/DDBJ databases">
        <authorList>
            <person name="Jaros S."/>
            <person name="Januszkiewicz K."/>
            <person name="Wedrychowicz H."/>
        </authorList>
    </citation>
    <scope>NUCLEOTIDE SEQUENCE [LARGE SCALE GENOMIC DNA]</scope>
    <source>
        <strain evidence="6 7">DSM 15970</strain>
    </source>
</reference>
<dbReference type="GO" id="GO:0016887">
    <property type="term" value="F:ATP hydrolysis activity"/>
    <property type="evidence" value="ECO:0007669"/>
    <property type="project" value="InterPro"/>
</dbReference>
<accession>A0A1M6HLB9</accession>
<dbReference type="InterPro" id="IPR050763">
    <property type="entry name" value="ABC_transporter_ATP-binding"/>
</dbReference>
<gene>
    <name evidence="6" type="ORF">SAMN02745691_01565</name>
</gene>
<evidence type="ECO:0000313" key="7">
    <source>
        <dbReference type="Proteomes" id="UP000184342"/>
    </source>
</evidence>
<dbReference type="InterPro" id="IPR003593">
    <property type="entry name" value="AAA+_ATPase"/>
</dbReference>
<dbReference type="OrthoDB" id="9804819at2"/>